<reference evidence="1" key="1">
    <citation type="journal article" date="2020" name="Stud. Mycol.">
        <title>101 Dothideomycetes genomes: a test case for predicting lifestyles and emergence of pathogens.</title>
        <authorList>
            <person name="Haridas S."/>
            <person name="Albert R."/>
            <person name="Binder M."/>
            <person name="Bloem J."/>
            <person name="Labutti K."/>
            <person name="Salamov A."/>
            <person name="Andreopoulos B."/>
            <person name="Baker S."/>
            <person name="Barry K."/>
            <person name="Bills G."/>
            <person name="Bluhm B."/>
            <person name="Cannon C."/>
            <person name="Castanera R."/>
            <person name="Culley D."/>
            <person name="Daum C."/>
            <person name="Ezra D."/>
            <person name="Gonzalez J."/>
            <person name="Henrissat B."/>
            <person name="Kuo A."/>
            <person name="Liang C."/>
            <person name="Lipzen A."/>
            <person name="Lutzoni F."/>
            <person name="Magnuson J."/>
            <person name="Mondo S."/>
            <person name="Nolan M."/>
            <person name="Ohm R."/>
            <person name="Pangilinan J."/>
            <person name="Park H.-J."/>
            <person name="Ramirez L."/>
            <person name="Alfaro M."/>
            <person name="Sun H."/>
            <person name="Tritt A."/>
            <person name="Yoshinaga Y."/>
            <person name="Zwiers L.-H."/>
            <person name="Turgeon B."/>
            <person name="Goodwin S."/>
            <person name="Spatafora J."/>
            <person name="Crous P."/>
            <person name="Grigoriev I."/>
        </authorList>
    </citation>
    <scope>NUCLEOTIDE SEQUENCE</scope>
    <source>
        <strain evidence="1">CBS 123094</strain>
    </source>
</reference>
<sequence length="184" mass="20470">MNNPNDDYTKDKIFSEMIARGEAIEELIEQNDQLSELLSSARDYINDASKKHVATTTSLKAENERALQARDAKHKKALAAQQEKHKNAIAKKDAVIAKLQTALKSLELTLASEPKDLATAPAKRKLDQAQEDELEEVEMCGKHRPHNHEFCPGRHEGETSIDVRVRLQGKTSGEAVASKCNSKK</sequence>
<protein>
    <submittedName>
        <fullName evidence="1">Uncharacterized protein</fullName>
    </submittedName>
</protein>
<gene>
    <name evidence="1" type="ORF">P154DRAFT_609598</name>
</gene>
<name>A0A6A5W487_9PLEO</name>
<dbReference type="Proteomes" id="UP000799779">
    <property type="component" value="Unassembled WGS sequence"/>
</dbReference>
<proteinExistence type="predicted"/>
<organism evidence="1 2">
    <name type="scientific">Amniculicola lignicola CBS 123094</name>
    <dbReference type="NCBI Taxonomy" id="1392246"/>
    <lineage>
        <taxon>Eukaryota</taxon>
        <taxon>Fungi</taxon>
        <taxon>Dikarya</taxon>
        <taxon>Ascomycota</taxon>
        <taxon>Pezizomycotina</taxon>
        <taxon>Dothideomycetes</taxon>
        <taxon>Pleosporomycetidae</taxon>
        <taxon>Pleosporales</taxon>
        <taxon>Amniculicolaceae</taxon>
        <taxon>Amniculicola</taxon>
    </lineage>
</organism>
<evidence type="ECO:0000313" key="2">
    <source>
        <dbReference type="Proteomes" id="UP000799779"/>
    </source>
</evidence>
<evidence type="ECO:0000313" key="1">
    <source>
        <dbReference type="EMBL" id="KAF1996057.1"/>
    </source>
</evidence>
<keyword evidence="2" id="KW-1185">Reference proteome</keyword>
<dbReference type="AlphaFoldDB" id="A0A6A5W487"/>
<accession>A0A6A5W487</accession>
<dbReference type="EMBL" id="ML977630">
    <property type="protein sequence ID" value="KAF1996057.1"/>
    <property type="molecule type" value="Genomic_DNA"/>
</dbReference>